<sequence>VSFVQERHRGVLSTTRIDGRPQMSLVTIGLDDEERFLVATYPERVKTLNARRNPRASLLVMGDEFNSEWVQVNGTLEVLDLPEALEPLCDYFRVISGEHPDWVEYREAMIEQGKSLLRMSMESWSPISQGGFPARLAD</sequence>
<dbReference type="SUPFAM" id="SSF50475">
    <property type="entry name" value="FMN-binding split barrel"/>
    <property type="match status" value="1"/>
</dbReference>
<evidence type="ECO:0000259" key="2">
    <source>
        <dbReference type="Pfam" id="PF01243"/>
    </source>
</evidence>
<proteinExistence type="predicted"/>
<dbReference type="GO" id="GO:0070967">
    <property type="term" value="F:coenzyme F420 binding"/>
    <property type="evidence" value="ECO:0007669"/>
    <property type="project" value="TreeGrafter"/>
</dbReference>
<dbReference type="Pfam" id="PF01243">
    <property type="entry name" value="PNPOx_N"/>
    <property type="match status" value="1"/>
</dbReference>
<feature type="non-terminal residue" evidence="3">
    <location>
        <position position="1"/>
    </location>
</feature>
<accession>A0A381PD72</accession>
<dbReference type="InterPro" id="IPR052019">
    <property type="entry name" value="F420H2_bilvrd_red/Heme_oxyg"/>
</dbReference>
<organism evidence="3">
    <name type="scientific">marine metagenome</name>
    <dbReference type="NCBI Taxonomy" id="408172"/>
    <lineage>
        <taxon>unclassified sequences</taxon>
        <taxon>metagenomes</taxon>
        <taxon>ecological metagenomes</taxon>
    </lineage>
</organism>
<dbReference type="InterPro" id="IPR012349">
    <property type="entry name" value="Split_barrel_FMN-bd"/>
</dbReference>
<dbReference type="GO" id="GO:0005829">
    <property type="term" value="C:cytosol"/>
    <property type="evidence" value="ECO:0007669"/>
    <property type="project" value="TreeGrafter"/>
</dbReference>
<dbReference type="PANTHER" id="PTHR35176">
    <property type="entry name" value="HEME OXYGENASE HI_0854-RELATED"/>
    <property type="match status" value="1"/>
</dbReference>
<dbReference type="InterPro" id="IPR019920">
    <property type="entry name" value="F420-binding_dom_put"/>
</dbReference>
<dbReference type="AlphaFoldDB" id="A0A381PD72"/>
<dbReference type="PANTHER" id="PTHR35176:SF2">
    <property type="entry name" value="F420H(2)-DEPENDENT REDUCTASE RV1155"/>
    <property type="match status" value="1"/>
</dbReference>
<name>A0A381PD72_9ZZZZ</name>
<evidence type="ECO:0000256" key="1">
    <source>
        <dbReference type="ARBA" id="ARBA00023002"/>
    </source>
</evidence>
<dbReference type="InterPro" id="IPR011576">
    <property type="entry name" value="Pyridox_Oxase_N"/>
</dbReference>
<evidence type="ECO:0000313" key="3">
    <source>
        <dbReference type="EMBL" id="SUZ64129.1"/>
    </source>
</evidence>
<dbReference type="Gene3D" id="2.30.110.10">
    <property type="entry name" value="Electron Transport, Fmn-binding Protein, Chain A"/>
    <property type="match status" value="1"/>
</dbReference>
<feature type="domain" description="Pyridoxamine 5'-phosphate oxidase N-terminal" evidence="2">
    <location>
        <begin position="2"/>
        <end position="124"/>
    </location>
</feature>
<dbReference type="GO" id="GO:0016627">
    <property type="term" value="F:oxidoreductase activity, acting on the CH-CH group of donors"/>
    <property type="evidence" value="ECO:0007669"/>
    <property type="project" value="TreeGrafter"/>
</dbReference>
<reference evidence="3" key="1">
    <citation type="submission" date="2018-05" db="EMBL/GenBank/DDBJ databases">
        <authorList>
            <person name="Lanie J.A."/>
            <person name="Ng W.-L."/>
            <person name="Kazmierczak K.M."/>
            <person name="Andrzejewski T.M."/>
            <person name="Davidsen T.M."/>
            <person name="Wayne K.J."/>
            <person name="Tettelin H."/>
            <person name="Glass J.I."/>
            <person name="Rusch D."/>
            <person name="Podicherti R."/>
            <person name="Tsui H.-C.T."/>
            <person name="Winkler M.E."/>
        </authorList>
    </citation>
    <scope>NUCLEOTIDE SEQUENCE</scope>
</reference>
<dbReference type="EMBL" id="UINC01000928">
    <property type="protein sequence ID" value="SUZ64129.1"/>
    <property type="molecule type" value="Genomic_DNA"/>
</dbReference>
<keyword evidence="1" id="KW-0560">Oxidoreductase</keyword>
<dbReference type="NCBIfam" id="TIGR03618">
    <property type="entry name" value="Rv1155_F420"/>
    <property type="match status" value="1"/>
</dbReference>
<protein>
    <recommendedName>
        <fullName evidence="2">Pyridoxamine 5'-phosphate oxidase N-terminal domain-containing protein</fullName>
    </recommendedName>
</protein>
<gene>
    <name evidence="3" type="ORF">METZ01_LOCUS16983</name>
</gene>